<keyword evidence="2 3" id="KW-0501">Molybdenum cofactor biosynthesis</keyword>
<dbReference type="InterPro" id="IPR016193">
    <property type="entry name" value="Cytidine_deaminase-like"/>
</dbReference>
<comment type="function">
    <text evidence="3">Required for formate dehydrogenase (FDH) activity. Acts as a sulfur carrier protein that transfers sulfur from IscS to the molybdenum cofactor prior to its insertion into FDH.</text>
</comment>
<keyword evidence="5" id="KW-1185">Reference proteome</keyword>
<evidence type="ECO:0000256" key="2">
    <source>
        <dbReference type="ARBA" id="ARBA00023150"/>
    </source>
</evidence>
<accession>A0ABW2K3L7</accession>
<dbReference type="PANTHER" id="PTHR30592:SF1">
    <property type="entry name" value="SULFUR CARRIER PROTEIN FDHD"/>
    <property type="match status" value="1"/>
</dbReference>
<dbReference type="EMBL" id="JBHTBY010000008">
    <property type="protein sequence ID" value="MFC7321343.1"/>
    <property type="molecule type" value="Genomic_DNA"/>
</dbReference>
<name>A0ABW2K3L7_9BACI</name>
<comment type="caution">
    <text evidence="4">The sequence shown here is derived from an EMBL/GenBank/DDBJ whole genome shotgun (WGS) entry which is preliminary data.</text>
</comment>
<dbReference type="NCBIfam" id="TIGR00129">
    <property type="entry name" value="fdhD_narQ"/>
    <property type="match status" value="1"/>
</dbReference>
<evidence type="ECO:0000256" key="3">
    <source>
        <dbReference type="HAMAP-Rule" id="MF_00187"/>
    </source>
</evidence>
<gene>
    <name evidence="3 4" type="primary">fdhD</name>
    <name evidence="4" type="ORF">ACFQMN_10655</name>
</gene>
<sequence>MKRETRHIPMIKYEDGKITHTDDEIAEEYPLTIMVNDEEFATMVCTPDHLEELVIGFLASEGIIRYVDDILSMHIDKGRGYAYITTHKQVNSTSSNKRWIGSCCGMSRAFYFQTDAKQAKTVMDDFKVKPEDCLNLMKAFQERASIFKKTGGVHQAAIASREGIELIFHDIGRHNALDKLNGFMIKNKISRKEKMVIFSGRISSEILIKVSKMRLGFLLSKSAPTDLAIELADDLNITAIGFARGKRMNIYTHSNRLLIEESTELDLN</sequence>
<comment type="subcellular location">
    <subcellularLocation>
        <location evidence="3">Cytoplasm</location>
    </subcellularLocation>
</comment>
<dbReference type="RefSeq" id="WP_289216442.1">
    <property type="nucleotide sequence ID" value="NZ_JAPVRC010000006.1"/>
</dbReference>
<dbReference type="Proteomes" id="UP001596494">
    <property type="component" value="Unassembled WGS sequence"/>
</dbReference>
<dbReference type="PANTHER" id="PTHR30592">
    <property type="entry name" value="FORMATE DEHYDROGENASE"/>
    <property type="match status" value="1"/>
</dbReference>
<keyword evidence="1 3" id="KW-0963">Cytoplasm</keyword>
<dbReference type="HAMAP" id="MF_00187">
    <property type="entry name" value="FdhD"/>
    <property type="match status" value="1"/>
</dbReference>
<evidence type="ECO:0000256" key="1">
    <source>
        <dbReference type="ARBA" id="ARBA00022490"/>
    </source>
</evidence>
<dbReference type="Gene3D" id="3.10.20.10">
    <property type="match status" value="1"/>
</dbReference>
<evidence type="ECO:0000313" key="4">
    <source>
        <dbReference type="EMBL" id="MFC7321343.1"/>
    </source>
</evidence>
<dbReference type="SUPFAM" id="SSF53927">
    <property type="entry name" value="Cytidine deaminase-like"/>
    <property type="match status" value="1"/>
</dbReference>
<organism evidence="4 5">
    <name type="scientific">Halobacillus campisalis</name>
    <dbReference type="NCBI Taxonomy" id="435909"/>
    <lineage>
        <taxon>Bacteria</taxon>
        <taxon>Bacillati</taxon>
        <taxon>Bacillota</taxon>
        <taxon>Bacilli</taxon>
        <taxon>Bacillales</taxon>
        <taxon>Bacillaceae</taxon>
        <taxon>Halobacillus</taxon>
    </lineage>
</organism>
<dbReference type="Gene3D" id="3.40.140.10">
    <property type="entry name" value="Cytidine Deaminase, domain 2"/>
    <property type="match status" value="1"/>
</dbReference>
<reference evidence="5" key="1">
    <citation type="journal article" date="2019" name="Int. J. Syst. Evol. Microbiol.">
        <title>The Global Catalogue of Microorganisms (GCM) 10K type strain sequencing project: providing services to taxonomists for standard genome sequencing and annotation.</title>
        <authorList>
            <consortium name="The Broad Institute Genomics Platform"/>
            <consortium name="The Broad Institute Genome Sequencing Center for Infectious Disease"/>
            <person name="Wu L."/>
            <person name="Ma J."/>
        </authorList>
    </citation>
    <scope>NUCLEOTIDE SEQUENCE [LARGE SCALE GENOMIC DNA]</scope>
    <source>
        <strain evidence="5">CCUG 73951</strain>
    </source>
</reference>
<dbReference type="InterPro" id="IPR003786">
    <property type="entry name" value="FdhD"/>
</dbReference>
<dbReference type="PIRSF" id="PIRSF015626">
    <property type="entry name" value="FdhD"/>
    <property type="match status" value="1"/>
</dbReference>
<dbReference type="Pfam" id="PF02634">
    <property type="entry name" value="FdhD-NarQ"/>
    <property type="match status" value="1"/>
</dbReference>
<feature type="active site" description="Cysteine persulfide intermediate" evidence="3">
    <location>
        <position position="104"/>
    </location>
</feature>
<evidence type="ECO:0000313" key="5">
    <source>
        <dbReference type="Proteomes" id="UP001596494"/>
    </source>
</evidence>
<proteinExistence type="inferred from homology"/>
<protein>
    <recommendedName>
        <fullName evidence="3">Sulfur carrier protein FdhD</fullName>
    </recommendedName>
</protein>
<comment type="similarity">
    <text evidence="3">Belongs to the FdhD family.</text>
</comment>
<feature type="binding site" evidence="3">
    <location>
        <begin position="242"/>
        <end position="247"/>
    </location>
    <ligand>
        <name>Mo-bis(molybdopterin guanine dinucleotide)</name>
        <dbReference type="ChEBI" id="CHEBI:60539"/>
    </ligand>
</feature>